<dbReference type="Proteomes" id="UP000785783">
    <property type="component" value="Unassembled WGS sequence"/>
</dbReference>
<reference evidence="1" key="1">
    <citation type="submission" date="2020-10" db="EMBL/GenBank/DDBJ databases">
        <title>Microbiome of the Black Sea water column analyzed by genome centric metagenomics.</title>
        <authorList>
            <person name="Cabello-Yeves P.J."/>
            <person name="Callieri C."/>
            <person name="Picazo A."/>
            <person name="Mehrshad M."/>
            <person name="Haro-Moreno J.M."/>
            <person name="Roda-Garcia J."/>
            <person name="Dzembekova N."/>
            <person name="Slabakova V."/>
            <person name="Slabakova N."/>
            <person name="Moncheva S."/>
            <person name="Rodriguez-Valera F."/>
        </authorList>
    </citation>
    <scope>NUCLEOTIDE SEQUENCE</scope>
    <source>
        <strain evidence="1">BS307-5m-G5</strain>
    </source>
</reference>
<evidence type="ECO:0000313" key="1">
    <source>
        <dbReference type="EMBL" id="MBL6762023.1"/>
    </source>
</evidence>
<sequence length="153" mass="17462">MSEVLFYHLERQTLEQALPLLLEATLKRGWKAVVQAGSEERMQALDSHLWTFKDEAFLPHAAKGDARFTETAASQPVWLTHEDETPNEANVLFLVDGAERDAIDGFERTVFMFDGRDDDNVARARARWAALQDAGHELTYWQQSAEGKWEQKA</sequence>
<dbReference type="GO" id="GO:0003887">
    <property type="term" value="F:DNA-directed DNA polymerase activity"/>
    <property type="evidence" value="ECO:0007669"/>
    <property type="project" value="InterPro"/>
</dbReference>
<protein>
    <submittedName>
        <fullName evidence="1">DNA polymerase III subunit chi</fullName>
    </submittedName>
</protein>
<dbReference type="InterPro" id="IPR036768">
    <property type="entry name" value="PolIII_chi_sf"/>
</dbReference>
<dbReference type="NCBIfam" id="NF004347">
    <property type="entry name" value="PRK05728.1-4"/>
    <property type="match status" value="1"/>
</dbReference>
<gene>
    <name evidence="1" type="ORF">ISQ19_04920</name>
</gene>
<dbReference type="PANTHER" id="PTHR38767">
    <property type="entry name" value="DNA POLYMERASE III SUBUNIT CHI"/>
    <property type="match status" value="1"/>
</dbReference>
<comment type="caution">
    <text evidence="1">The sequence shown here is derived from an EMBL/GenBank/DDBJ whole genome shotgun (WGS) entry which is preliminary data.</text>
</comment>
<organism evidence="1 2">
    <name type="scientific">PS1 clade bacterium</name>
    <dbReference type="NCBI Taxonomy" id="2175152"/>
    <lineage>
        <taxon>Bacteria</taxon>
        <taxon>Pseudomonadati</taxon>
        <taxon>Pseudomonadota</taxon>
        <taxon>Alphaproteobacteria</taxon>
        <taxon>PS1 clade</taxon>
    </lineage>
</organism>
<dbReference type="GO" id="GO:0003677">
    <property type="term" value="F:DNA binding"/>
    <property type="evidence" value="ECO:0007669"/>
    <property type="project" value="InterPro"/>
</dbReference>
<dbReference type="Gene3D" id="3.40.50.10110">
    <property type="entry name" value="DNA polymerase III subunit chi"/>
    <property type="match status" value="1"/>
</dbReference>
<dbReference type="PANTHER" id="PTHR38767:SF1">
    <property type="entry name" value="DNA POLYMERASE III SUBUNIT CHI"/>
    <property type="match status" value="1"/>
</dbReference>
<proteinExistence type="predicted"/>
<dbReference type="AlphaFoldDB" id="A0A937HKS4"/>
<evidence type="ECO:0000313" key="2">
    <source>
        <dbReference type="Proteomes" id="UP000785783"/>
    </source>
</evidence>
<name>A0A937HKS4_9PROT</name>
<dbReference type="GO" id="GO:0006260">
    <property type="term" value="P:DNA replication"/>
    <property type="evidence" value="ECO:0007669"/>
    <property type="project" value="InterPro"/>
</dbReference>
<dbReference type="EMBL" id="JADHOK010000060">
    <property type="protein sequence ID" value="MBL6762023.1"/>
    <property type="molecule type" value="Genomic_DNA"/>
</dbReference>
<dbReference type="GO" id="GO:0032298">
    <property type="term" value="P:positive regulation of DNA-templated DNA replication initiation"/>
    <property type="evidence" value="ECO:0007669"/>
    <property type="project" value="TreeGrafter"/>
</dbReference>
<accession>A0A937HKS4</accession>
<dbReference type="SUPFAM" id="SSF102400">
    <property type="entry name" value="DNA polymerase III chi subunit"/>
    <property type="match status" value="1"/>
</dbReference>
<dbReference type="InterPro" id="IPR007459">
    <property type="entry name" value="DNA_pol3_chi"/>
</dbReference>
<dbReference type="Pfam" id="PF04364">
    <property type="entry name" value="DNA_pol3_chi"/>
    <property type="match status" value="1"/>
</dbReference>